<dbReference type="InterPro" id="IPR026163">
    <property type="entry name" value="Nckap5l"/>
</dbReference>
<reference evidence="2 3" key="1">
    <citation type="submission" date="2015-09" db="EMBL/GenBank/DDBJ databases">
        <title>Draft genome of the scarab beetle Oryctes borbonicus.</title>
        <authorList>
            <person name="Meyer J.M."/>
            <person name="Markov G.V."/>
            <person name="Baskaran P."/>
            <person name="Herrmann M."/>
            <person name="Sommer R.J."/>
            <person name="Roedelsperger C."/>
        </authorList>
    </citation>
    <scope>NUCLEOTIDE SEQUENCE [LARGE SCALE GENOMIC DNA]</scope>
    <source>
        <strain evidence="2">OB123</strain>
        <tissue evidence="2">Whole animal</tissue>
    </source>
</reference>
<accession>A0A0T6BEX2</accession>
<evidence type="ECO:0000256" key="1">
    <source>
        <dbReference type="SAM" id="Coils"/>
    </source>
</evidence>
<gene>
    <name evidence="2" type="ORF">AMK59_2288</name>
</gene>
<protein>
    <submittedName>
        <fullName evidence="2">Uncharacterized protein</fullName>
    </submittedName>
</protein>
<dbReference type="SUPFAM" id="SSF161270">
    <property type="entry name" value="PspA lactotransferrin-binding region"/>
    <property type="match status" value="1"/>
</dbReference>
<evidence type="ECO:0000313" key="3">
    <source>
        <dbReference type="Proteomes" id="UP000051574"/>
    </source>
</evidence>
<organism evidence="2 3">
    <name type="scientific">Oryctes borbonicus</name>
    <dbReference type="NCBI Taxonomy" id="1629725"/>
    <lineage>
        <taxon>Eukaryota</taxon>
        <taxon>Metazoa</taxon>
        <taxon>Ecdysozoa</taxon>
        <taxon>Arthropoda</taxon>
        <taxon>Hexapoda</taxon>
        <taxon>Insecta</taxon>
        <taxon>Pterygota</taxon>
        <taxon>Neoptera</taxon>
        <taxon>Endopterygota</taxon>
        <taxon>Coleoptera</taxon>
        <taxon>Polyphaga</taxon>
        <taxon>Scarabaeiformia</taxon>
        <taxon>Scarabaeidae</taxon>
        <taxon>Dynastinae</taxon>
        <taxon>Oryctes</taxon>
    </lineage>
</organism>
<name>A0A0T6BEX2_9SCAR</name>
<dbReference type="PANTHER" id="PTHR21740">
    <property type="entry name" value="NCK-ASSOCIATED PROTEIN 5"/>
    <property type="match status" value="1"/>
</dbReference>
<dbReference type="AlphaFoldDB" id="A0A0T6BEX2"/>
<dbReference type="OrthoDB" id="8930856at2759"/>
<comment type="caution">
    <text evidence="2">The sequence shown here is derived from an EMBL/GenBank/DDBJ whole genome shotgun (WGS) entry which is preliminary data.</text>
</comment>
<dbReference type="PANTHER" id="PTHR21740:SF8">
    <property type="entry name" value="NCK-ASSOCIATED PROTEIN 5"/>
    <property type="match status" value="1"/>
</dbReference>
<dbReference type="Proteomes" id="UP000051574">
    <property type="component" value="Unassembled WGS sequence"/>
</dbReference>
<keyword evidence="1" id="KW-0175">Coiled coil</keyword>
<proteinExistence type="predicted"/>
<keyword evidence="3" id="KW-1185">Reference proteome</keyword>
<sequence>MEESVRSMLVYKKQAEQLRQEKAALTCAFENRCQQYQNTITRLNQEIFSLRQQLEQVSSNSQEGLLQAQTAALHRHAEESRKQYERCLDDVANQVVKALLAQK</sequence>
<dbReference type="EMBL" id="LJIG01001052">
    <property type="protein sequence ID" value="KRT85888.1"/>
    <property type="molecule type" value="Genomic_DNA"/>
</dbReference>
<feature type="coiled-coil region" evidence="1">
    <location>
        <begin position="1"/>
        <end position="60"/>
    </location>
</feature>
<evidence type="ECO:0000313" key="2">
    <source>
        <dbReference type="EMBL" id="KRT85888.1"/>
    </source>
</evidence>